<dbReference type="AlphaFoldDB" id="A0A9W9UQT3"/>
<organism evidence="1 2">
    <name type="scientific">Penicillium brevicompactum</name>
    <dbReference type="NCBI Taxonomy" id="5074"/>
    <lineage>
        <taxon>Eukaryota</taxon>
        <taxon>Fungi</taxon>
        <taxon>Dikarya</taxon>
        <taxon>Ascomycota</taxon>
        <taxon>Pezizomycotina</taxon>
        <taxon>Eurotiomycetes</taxon>
        <taxon>Eurotiomycetidae</taxon>
        <taxon>Eurotiales</taxon>
        <taxon>Aspergillaceae</taxon>
        <taxon>Penicillium</taxon>
    </lineage>
</organism>
<name>A0A9W9UQT3_PENBR</name>
<evidence type="ECO:0000313" key="1">
    <source>
        <dbReference type="EMBL" id="KAJ5351356.1"/>
    </source>
</evidence>
<protein>
    <submittedName>
        <fullName evidence="1">Uncharacterized protein</fullName>
    </submittedName>
</protein>
<comment type="caution">
    <text evidence="1">The sequence shown here is derived from an EMBL/GenBank/DDBJ whole genome shotgun (WGS) entry which is preliminary data.</text>
</comment>
<dbReference type="InterPro" id="IPR011990">
    <property type="entry name" value="TPR-like_helical_dom_sf"/>
</dbReference>
<accession>A0A9W9UQT3</accession>
<proteinExistence type="predicted"/>
<reference evidence="1" key="1">
    <citation type="submission" date="2022-12" db="EMBL/GenBank/DDBJ databases">
        <authorList>
            <person name="Petersen C."/>
        </authorList>
    </citation>
    <scope>NUCLEOTIDE SEQUENCE</scope>
    <source>
        <strain evidence="1">IBT 35673</strain>
    </source>
</reference>
<dbReference type="Gene3D" id="1.25.40.10">
    <property type="entry name" value="Tetratricopeptide repeat domain"/>
    <property type="match status" value="1"/>
</dbReference>
<dbReference type="EMBL" id="JAPZBQ010000001">
    <property type="protein sequence ID" value="KAJ5351356.1"/>
    <property type="molecule type" value="Genomic_DNA"/>
</dbReference>
<reference evidence="1" key="2">
    <citation type="journal article" date="2023" name="IMA Fungus">
        <title>Comparative genomic study of the Penicillium genus elucidates a diverse pangenome and 15 lateral gene transfer events.</title>
        <authorList>
            <person name="Petersen C."/>
            <person name="Sorensen T."/>
            <person name="Nielsen M.R."/>
            <person name="Sondergaard T.E."/>
            <person name="Sorensen J.L."/>
            <person name="Fitzpatrick D.A."/>
            <person name="Frisvad J.C."/>
            <person name="Nielsen K.L."/>
        </authorList>
    </citation>
    <scope>NUCLEOTIDE SEQUENCE</scope>
    <source>
        <strain evidence="1">IBT 35673</strain>
    </source>
</reference>
<evidence type="ECO:0000313" key="2">
    <source>
        <dbReference type="Proteomes" id="UP001147695"/>
    </source>
</evidence>
<sequence length="275" mass="31060">MTAEEVGRHLSPATFLIFIGVRDLKMSNRAYSFVLDSLKKTASQTSERKGLTETCLDVMRMMGEFHIKTKNFHVAQEFCIAGLDEVRGGKASFEAAALLGKLGMVYRAQGDTAHAMDVWGSALVTLQSLPSKSDRDLEAYRRILKDLEEICYIKAKGETLAKLKSSCLATSIGLARGLLRYELTAKVPNTDDVLTWIQHMIELYPDFNAEPGRDDICEILQSMKNQIEPAIQADGFDVCAFWSEDRIRLYGRQLGARHWTERRQELDWLVSEDVE</sequence>
<dbReference type="Proteomes" id="UP001147695">
    <property type="component" value="Unassembled WGS sequence"/>
</dbReference>
<gene>
    <name evidence="1" type="ORF">N7452_000330</name>
</gene>